<keyword evidence="6" id="KW-0963">Cytoplasm</keyword>
<dbReference type="Proteomes" id="UP001488838">
    <property type="component" value="Unassembled WGS sequence"/>
</dbReference>
<evidence type="ECO:0000256" key="9">
    <source>
        <dbReference type="ARBA" id="ARBA00023212"/>
    </source>
</evidence>
<evidence type="ECO:0000313" key="18">
    <source>
        <dbReference type="Proteomes" id="UP001488838"/>
    </source>
</evidence>
<evidence type="ECO:0000256" key="7">
    <source>
        <dbReference type="ARBA" id="ARBA00022553"/>
    </source>
</evidence>
<dbReference type="InterPro" id="IPR050378">
    <property type="entry name" value="Metallo-dep_Hydrolases_sf"/>
</dbReference>
<protein>
    <recommendedName>
        <fullName evidence="12">Dihydropyrimidinase-related protein 1</fullName>
    </recommendedName>
    <alternativeName>
        <fullName evidence="13">Collapsin response mediator protein 1</fullName>
    </alternativeName>
    <alternativeName>
        <fullName evidence="14">Inactive dihydropyrimidinase</fullName>
    </alternativeName>
</protein>
<accession>A0AAW0HP33</accession>
<dbReference type="SUPFAM" id="SSF51338">
    <property type="entry name" value="Composite domain of metallo-dependent hydrolases"/>
    <property type="match status" value="2"/>
</dbReference>
<dbReference type="InterPro" id="IPR011059">
    <property type="entry name" value="Metal-dep_hydrolase_composite"/>
</dbReference>
<feature type="compositionally biased region" description="Low complexity" evidence="15">
    <location>
        <begin position="576"/>
        <end position="594"/>
    </location>
</feature>
<feature type="compositionally biased region" description="Polar residues" evidence="15">
    <location>
        <begin position="603"/>
        <end position="612"/>
    </location>
</feature>
<dbReference type="PANTHER" id="PTHR11647:SF54">
    <property type="entry name" value="DIHYDROPYRIMIDINASE-RELATED PROTEIN 1"/>
    <property type="match status" value="1"/>
</dbReference>
<dbReference type="CDD" id="cd01314">
    <property type="entry name" value="D-HYD"/>
    <property type="match status" value="1"/>
</dbReference>
<dbReference type="GO" id="GO:0043204">
    <property type="term" value="C:perikaryon"/>
    <property type="evidence" value="ECO:0007669"/>
    <property type="project" value="UniProtKB-SubCell"/>
</dbReference>
<keyword evidence="7" id="KW-0597">Phosphoprotein</keyword>
<evidence type="ECO:0000256" key="2">
    <source>
        <dbReference type="ARBA" id="ARBA00004300"/>
    </source>
</evidence>
<keyword evidence="9" id="KW-0206">Cytoskeleton</keyword>
<evidence type="ECO:0000256" key="8">
    <source>
        <dbReference type="ARBA" id="ARBA00023074"/>
    </source>
</evidence>
<dbReference type="GO" id="GO:0005829">
    <property type="term" value="C:cytosol"/>
    <property type="evidence" value="ECO:0007669"/>
    <property type="project" value="TreeGrafter"/>
</dbReference>
<dbReference type="PANTHER" id="PTHR11647">
    <property type="entry name" value="HYDRANTOINASE/DIHYDROPYRIMIDINASE FAMILY MEMBER"/>
    <property type="match status" value="1"/>
</dbReference>
<feature type="region of interest" description="Disordered" evidence="15">
    <location>
        <begin position="575"/>
        <end position="641"/>
    </location>
</feature>
<evidence type="ECO:0000256" key="6">
    <source>
        <dbReference type="ARBA" id="ARBA00022490"/>
    </source>
</evidence>
<dbReference type="FunFam" id="3.20.20.140:FF:000217">
    <property type="entry name" value="Dihydropyrimidinase-related protein 1"/>
    <property type="match status" value="2"/>
</dbReference>
<comment type="subcellular location">
    <subcellularLocation>
        <location evidence="4">Cell projection</location>
        <location evidence="4">Growth cone</location>
    </subcellularLocation>
    <subcellularLocation>
        <location evidence="2">Cytoplasm</location>
        <location evidence="2">Cytoskeleton</location>
        <location evidence="2">Microtubule organizing center</location>
        <location evidence="2">Centrosome</location>
    </subcellularLocation>
    <subcellularLocation>
        <location evidence="1">Cytoplasm</location>
        <location evidence="1">Cytoskeleton</location>
        <location evidence="1">Spindle</location>
    </subcellularLocation>
    <subcellularLocation>
        <location evidence="3">Perikaryon</location>
    </subcellularLocation>
</comment>
<dbReference type="InterPro" id="IPR011778">
    <property type="entry name" value="Hydantoinase/dihydroPyrase"/>
</dbReference>
<evidence type="ECO:0000256" key="14">
    <source>
        <dbReference type="ARBA" id="ARBA00081558"/>
    </source>
</evidence>
<name>A0AAW0HP33_MYOGA</name>
<evidence type="ECO:0000256" key="13">
    <source>
        <dbReference type="ARBA" id="ARBA00079257"/>
    </source>
</evidence>
<gene>
    <name evidence="17" type="ORF">U0070_012500</name>
</gene>
<reference evidence="17 18" key="1">
    <citation type="journal article" date="2023" name="bioRxiv">
        <title>Conserved and derived expression patterns and positive selection on dental genes reveal complex evolutionary context of ever-growing rodent molars.</title>
        <authorList>
            <person name="Calamari Z.T."/>
            <person name="Song A."/>
            <person name="Cohen E."/>
            <person name="Akter M."/>
            <person name="Roy R.D."/>
            <person name="Hallikas O."/>
            <person name="Christensen M.M."/>
            <person name="Li P."/>
            <person name="Marangoni P."/>
            <person name="Jernvall J."/>
            <person name="Klein O.D."/>
        </authorList>
    </citation>
    <scope>NUCLEOTIDE SEQUENCE [LARGE SCALE GENOMIC DNA]</scope>
    <source>
        <strain evidence="17">V071</strain>
    </source>
</reference>
<dbReference type="InterPro" id="IPR006680">
    <property type="entry name" value="Amidohydro-rel"/>
</dbReference>
<keyword evidence="8" id="KW-0944">Nitration</keyword>
<dbReference type="SUPFAM" id="SSF51556">
    <property type="entry name" value="Metallo-dependent hydrolases"/>
    <property type="match status" value="1"/>
</dbReference>
<organism evidence="17 18">
    <name type="scientific">Myodes glareolus</name>
    <name type="common">Bank vole</name>
    <name type="synonym">Clethrionomys glareolus</name>
    <dbReference type="NCBI Taxonomy" id="447135"/>
    <lineage>
        <taxon>Eukaryota</taxon>
        <taxon>Metazoa</taxon>
        <taxon>Chordata</taxon>
        <taxon>Craniata</taxon>
        <taxon>Vertebrata</taxon>
        <taxon>Euteleostomi</taxon>
        <taxon>Mammalia</taxon>
        <taxon>Eutheria</taxon>
        <taxon>Euarchontoglires</taxon>
        <taxon>Glires</taxon>
        <taxon>Rodentia</taxon>
        <taxon>Myomorpha</taxon>
        <taxon>Muroidea</taxon>
        <taxon>Cricetidae</taxon>
        <taxon>Arvicolinae</taxon>
        <taxon>Myodes</taxon>
    </lineage>
</organism>
<dbReference type="InterPro" id="IPR032466">
    <property type="entry name" value="Metal_Hydrolase"/>
</dbReference>
<comment type="similarity">
    <text evidence="5">Belongs to the metallo-dependent hydrolases superfamily. Hydantoinase/dihydropyrimidinase family.</text>
</comment>
<evidence type="ECO:0000256" key="10">
    <source>
        <dbReference type="ARBA" id="ARBA00059281"/>
    </source>
</evidence>
<dbReference type="GO" id="GO:0016812">
    <property type="term" value="F:hydrolase activity, acting on carbon-nitrogen (but not peptide) bonds, in cyclic amides"/>
    <property type="evidence" value="ECO:0007669"/>
    <property type="project" value="TreeGrafter"/>
</dbReference>
<comment type="caution">
    <text evidence="17">The sequence shown here is derived from an EMBL/GenBank/DDBJ whole genome shotgun (WGS) entry which is preliminary data.</text>
</comment>
<evidence type="ECO:0000256" key="4">
    <source>
        <dbReference type="ARBA" id="ARBA00004624"/>
    </source>
</evidence>
<evidence type="ECO:0000313" key="17">
    <source>
        <dbReference type="EMBL" id="KAK7803385.1"/>
    </source>
</evidence>
<evidence type="ECO:0000259" key="16">
    <source>
        <dbReference type="Pfam" id="PF01979"/>
    </source>
</evidence>
<comment type="subunit">
    <text evidence="11">Homotetramer, and heterotetramer with DPYSL2, DPYSL3, DPYSL4 or DPYSL5. Interacts with PLXNA1. Interacts with FLNA (via calponin-homology (CH) domain 1 and filamin repeat 24); the interaction alters FLNA ternary structure and thus promotes FLNA dissociation from F-actin.</text>
</comment>
<comment type="function">
    <text evidence="10">Necessary for signaling by class 3 semaphorins and subsequent remodeling of the cytoskeleton. Plays a role in axon guidance. During the axon guidance process, acts downstream of SEMA3A to promote FLNA dissociation from F-actin which results in the rearrangement of the actin cytoskeleton and the collapse of the growth cone. Involved in invasive growth and cell migration. May participate in cytokinesis.</text>
</comment>
<evidence type="ECO:0000256" key="11">
    <source>
        <dbReference type="ARBA" id="ARBA00061880"/>
    </source>
</evidence>
<proteinExistence type="inferred from homology"/>
<dbReference type="EMBL" id="JBBHLL010000421">
    <property type="protein sequence ID" value="KAK7803385.1"/>
    <property type="molecule type" value="Genomic_DNA"/>
</dbReference>
<sequence length="641" mass="69708">MAECDPDCELKNQSASTWPMQASDRLLIRGGRIINDDQSFYADVYLEDGLIKQIGENLIVPGGVKTIEANGRMVIPGGIDVNTYLQKPCQGMTSADDFFQGTKAALAGGTTMIIDHVVPEPGSSLLTSFEKWHEAADTKSCCDYSLHVDITSWYDGVREELEVLVQDKGVNSFQVYMAYKDLYQMSDSQLYETFTFLKGLGAVILVHAENGDLIAQEQKRILEMGITGPEGHALSRPEEGSGGCKSVREAIKGFTYSGVQEHHPWTLHTLLYTDLGAGNFTEDLLEAEAVFRAIAIAGRINCPVYITKVMSKSAADIIALARKKGRWCLSSRGVTEGCPRPLVFGEPIAASLGTDGTHYWSKNWAKAAAFVTSPPLSPDPTTPDYLTSLLACGDLQVTGSGHCPYSTAQKAVGKDNFTLIPEGVNGIEERMTVVWDKAVATGKMDENQFVAVTSTNAAKIFNLYPRKGRIAVGSDADVVIWDPDKMKTITAKSHKSTVEYNIFEGMECHGSPLVVISQGKIVFEDGNISVSKGMGRFIPRKPFPEHLYQRVRIRNKVSGLHGVSRGMYDGPVYEVPATPKHAAPAPSAKSSPSKHQPPPIRNLHQSNFSLSGAQIDDNNPRRTGHRIVAPPGGRSNITSLG</sequence>
<dbReference type="FunFam" id="2.30.40.10:FF:000021">
    <property type="entry name" value="Dihydropyrimidinase-related protein 2"/>
    <property type="match status" value="1"/>
</dbReference>
<evidence type="ECO:0000256" key="3">
    <source>
        <dbReference type="ARBA" id="ARBA00004484"/>
    </source>
</evidence>
<keyword evidence="18" id="KW-1185">Reference proteome</keyword>
<dbReference type="GO" id="GO:0005813">
    <property type="term" value="C:centrosome"/>
    <property type="evidence" value="ECO:0007669"/>
    <property type="project" value="UniProtKB-SubCell"/>
</dbReference>
<dbReference type="AlphaFoldDB" id="A0AAW0HP33"/>
<dbReference type="GO" id="GO:0030426">
    <property type="term" value="C:growth cone"/>
    <property type="evidence" value="ECO:0007669"/>
    <property type="project" value="UniProtKB-SubCell"/>
</dbReference>
<feature type="domain" description="Amidohydrolase-related" evidence="16">
    <location>
        <begin position="73"/>
        <end position="522"/>
    </location>
</feature>
<dbReference type="GO" id="GO:0005819">
    <property type="term" value="C:spindle"/>
    <property type="evidence" value="ECO:0007669"/>
    <property type="project" value="UniProtKB-SubCell"/>
</dbReference>
<evidence type="ECO:0000256" key="15">
    <source>
        <dbReference type="SAM" id="MobiDB-lite"/>
    </source>
</evidence>
<dbReference type="Pfam" id="PF01979">
    <property type="entry name" value="Amidohydro_1"/>
    <property type="match status" value="1"/>
</dbReference>
<evidence type="ECO:0000256" key="12">
    <source>
        <dbReference type="ARBA" id="ARBA00071519"/>
    </source>
</evidence>
<dbReference type="Gene3D" id="3.20.20.140">
    <property type="entry name" value="Metal-dependent hydrolases"/>
    <property type="match status" value="2"/>
</dbReference>
<evidence type="ECO:0000256" key="1">
    <source>
        <dbReference type="ARBA" id="ARBA00004186"/>
    </source>
</evidence>
<evidence type="ECO:0000256" key="5">
    <source>
        <dbReference type="ARBA" id="ARBA00008829"/>
    </source>
</evidence>